<comment type="caution">
    <text evidence="2">The sequence shown here is derived from an EMBL/GenBank/DDBJ whole genome shotgun (WGS) entry which is preliminary data.</text>
</comment>
<dbReference type="Proteomes" id="UP000195897">
    <property type="component" value="Unassembled WGS sequence"/>
</dbReference>
<dbReference type="EMBL" id="NFKK01000006">
    <property type="protein sequence ID" value="OUP53017.1"/>
    <property type="molecule type" value="Genomic_DNA"/>
</dbReference>
<dbReference type="Pfam" id="PF01261">
    <property type="entry name" value="AP_endonuc_2"/>
    <property type="match status" value="1"/>
</dbReference>
<dbReference type="AlphaFoldDB" id="A0A1Y4L8G1"/>
<evidence type="ECO:0000313" key="2">
    <source>
        <dbReference type="EMBL" id="OUP53017.1"/>
    </source>
</evidence>
<evidence type="ECO:0000313" key="3">
    <source>
        <dbReference type="Proteomes" id="UP000195897"/>
    </source>
</evidence>
<dbReference type="SUPFAM" id="SSF51658">
    <property type="entry name" value="Xylose isomerase-like"/>
    <property type="match status" value="1"/>
</dbReference>
<gene>
    <name evidence="2" type="ORF">B5F17_07205</name>
</gene>
<dbReference type="InterPro" id="IPR013022">
    <property type="entry name" value="Xyl_isomerase-like_TIM-brl"/>
</dbReference>
<dbReference type="PANTHER" id="PTHR12110">
    <property type="entry name" value="HYDROXYPYRUVATE ISOMERASE"/>
    <property type="match status" value="1"/>
</dbReference>
<protein>
    <recommendedName>
        <fullName evidence="1">Xylose isomerase-like TIM barrel domain-containing protein</fullName>
    </recommendedName>
</protein>
<accession>A0A1Y4L8G1</accession>
<dbReference type="PANTHER" id="PTHR12110:SF41">
    <property type="entry name" value="INOSOSE DEHYDRATASE"/>
    <property type="match status" value="1"/>
</dbReference>
<dbReference type="Gene3D" id="3.20.20.150">
    <property type="entry name" value="Divalent-metal-dependent TIM barrel enzymes"/>
    <property type="match status" value="1"/>
</dbReference>
<dbReference type="InterPro" id="IPR036237">
    <property type="entry name" value="Xyl_isomerase-like_sf"/>
</dbReference>
<sequence length="299" mass="33865">MSKVTIATAPCSWGVWYADGTPSGTPWNVFLDQAAAAGYKALELGPDGYLPTDEDVLREELTRRGLDVCSGTCCYQFDRYASFDDFRAPVDALCKRLTAFGAKYLVAMDESDVGLYSEKKADFPAEVWNNFLEKIRLMGEFTKNEYGVEVVYHPHIKTMIETEAEIERLMDYTGLRLCFDTGHHAYVNGNGERGETSAIDFMKKYADKMAYLHFKNVDFDVFRTVREQNLDSDTAFDRDVMCDLRDGIIDFGALRDTIEAIGFEGIGVIEQDMPRATTEQAFAAARRNLDYLREIHLID</sequence>
<dbReference type="RefSeq" id="WP_087372412.1">
    <property type="nucleotide sequence ID" value="NZ_NFKK01000006.1"/>
</dbReference>
<feature type="domain" description="Xylose isomerase-like TIM barrel" evidence="1">
    <location>
        <begin position="31"/>
        <end position="294"/>
    </location>
</feature>
<proteinExistence type="predicted"/>
<name>A0A1Y4L8G1_9FIRM</name>
<dbReference type="InterPro" id="IPR050312">
    <property type="entry name" value="IolE/XylAMocC-like"/>
</dbReference>
<evidence type="ECO:0000259" key="1">
    <source>
        <dbReference type="Pfam" id="PF01261"/>
    </source>
</evidence>
<reference evidence="3" key="1">
    <citation type="submission" date="2017-04" db="EMBL/GenBank/DDBJ databases">
        <title>Function of individual gut microbiota members based on whole genome sequencing of pure cultures obtained from chicken caecum.</title>
        <authorList>
            <person name="Medvecky M."/>
            <person name="Cejkova D."/>
            <person name="Polansky O."/>
            <person name="Karasova D."/>
            <person name="Kubasova T."/>
            <person name="Cizek A."/>
            <person name="Rychlik I."/>
        </authorList>
    </citation>
    <scope>NUCLEOTIDE SEQUENCE [LARGE SCALE GENOMIC DNA]</scope>
    <source>
        <strain evidence="3">An180</strain>
    </source>
</reference>
<organism evidence="2 3">
    <name type="scientific">Butyricicoccus pullicaecorum</name>
    <dbReference type="NCBI Taxonomy" id="501571"/>
    <lineage>
        <taxon>Bacteria</taxon>
        <taxon>Bacillati</taxon>
        <taxon>Bacillota</taxon>
        <taxon>Clostridia</taxon>
        <taxon>Eubacteriales</taxon>
        <taxon>Butyricicoccaceae</taxon>
        <taxon>Butyricicoccus</taxon>
    </lineage>
</organism>